<comment type="caution">
    <text evidence="1">The sequence shown here is derived from an EMBL/GenBank/DDBJ whole genome shotgun (WGS) entry which is preliminary data.</text>
</comment>
<keyword evidence="2" id="KW-1185">Reference proteome</keyword>
<reference evidence="1" key="1">
    <citation type="submission" date="2023-04" db="EMBL/GenBank/DDBJ databases">
        <title>Draft Genome sequencing of Naganishia species isolated from polar environments using Oxford Nanopore Technology.</title>
        <authorList>
            <person name="Leo P."/>
            <person name="Venkateswaran K."/>
        </authorList>
    </citation>
    <scope>NUCLEOTIDE SEQUENCE</scope>
    <source>
        <strain evidence="1">MNA-CCFEE 5423</strain>
    </source>
</reference>
<gene>
    <name evidence="1" type="ORF">QFC21_005199</name>
</gene>
<sequence length="168" mass="16616">MREDGTHICLISGQNDPLLPRPRTATVSEALSAGGGPEVGASSGSTVPPNATGSSNAAAVQSAATVSSGTQAAAGGEQPSFVQQARMLGGLLSVVTAGDAGTVTSLLNNTQSDPAAEGPAPMSDATANPRLIGPTATLEALRNRLRSTGRTQAAPDVQTTNEAIPVTT</sequence>
<evidence type="ECO:0000313" key="2">
    <source>
        <dbReference type="Proteomes" id="UP001227268"/>
    </source>
</evidence>
<evidence type="ECO:0000313" key="1">
    <source>
        <dbReference type="EMBL" id="KAJ9096377.1"/>
    </source>
</evidence>
<accession>A0ACC2VCT7</accession>
<dbReference type="Proteomes" id="UP001227268">
    <property type="component" value="Unassembled WGS sequence"/>
</dbReference>
<name>A0ACC2VCT7_9TREE</name>
<dbReference type="EMBL" id="JASBWT010000019">
    <property type="protein sequence ID" value="KAJ9096377.1"/>
    <property type="molecule type" value="Genomic_DNA"/>
</dbReference>
<organism evidence="1 2">
    <name type="scientific">Naganishia friedmannii</name>
    <dbReference type="NCBI Taxonomy" id="89922"/>
    <lineage>
        <taxon>Eukaryota</taxon>
        <taxon>Fungi</taxon>
        <taxon>Dikarya</taxon>
        <taxon>Basidiomycota</taxon>
        <taxon>Agaricomycotina</taxon>
        <taxon>Tremellomycetes</taxon>
        <taxon>Filobasidiales</taxon>
        <taxon>Filobasidiaceae</taxon>
        <taxon>Naganishia</taxon>
    </lineage>
</organism>
<proteinExistence type="predicted"/>
<protein>
    <submittedName>
        <fullName evidence="1">Uncharacterized protein</fullName>
    </submittedName>
</protein>